<dbReference type="PANTHER" id="PTHR24324:SF5">
    <property type="entry name" value="HEMATOPOIETICALLY-EXPRESSED HOMEOBOX PROTEIN HHEX"/>
    <property type="match status" value="1"/>
</dbReference>
<feature type="compositionally biased region" description="Acidic residues" evidence="7">
    <location>
        <begin position="127"/>
        <end position="141"/>
    </location>
</feature>
<feature type="compositionally biased region" description="Basic and acidic residues" evidence="7">
    <location>
        <begin position="218"/>
        <end position="230"/>
    </location>
</feature>
<evidence type="ECO:0000256" key="6">
    <source>
        <dbReference type="RuleBase" id="RU000682"/>
    </source>
</evidence>
<sequence>MAEGKCRNKRWRVTSAETSFLEAVFLRTRKPSRATIEHLATSLAVRPRQVQVWFQNRRQRWRKEFSSEAAFSPTDADGMQDGDTVHPASLDAIMRQFLGPRPRGGGGGGGEGVGGGSHGGSERREGDDEMDDFELELDGDDTAAGSHGGSRDGGGACGGNGGARSDGEMEQPWTSLSRAFRPAPRRVAAHATLSSDGAVDEDEAAYLHDLASVLDIRPERDGARGAHGDGDPDADGDGSLHRFGADGEARSGRDDGCADDDAESEVQQHEWSRIIRMDWLDDDAATADGADAGSANGCAGGDADAPAGAGGAAPLGAHAAPPLPPLSMPTHVPTSFSAASDTALAAHGAPKAGGLAHKGWAEGEGFLTPTLRLGAPPPPQQQPAAAAATGADSAGSAGALLLKTFEALARADGGGGGAGSDGAGAGVGGAEQHCAAKAMAIASYLESVCDVLAI</sequence>
<dbReference type="GO" id="GO:0000978">
    <property type="term" value="F:RNA polymerase II cis-regulatory region sequence-specific DNA binding"/>
    <property type="evidence" value="ECO:0007669"/>
    <property type="project" value="TreeGrafter"/>
</dbReference>
<feature type="compositionally biased region" description="Gly residues" evidence="7">
    <location>
        <begin position="146"/>
        <end position="164"/>
    </location>
</feature>
<feature type="region of interest" description="Disordered" evidence="7">
    <location>
        <begin position="65"/>
        <end position="85"/>
    </location>
</feature>
<keyword evidence="3 5" id="KW-0371">Homeobox</keyword>
<evidence type="ECO:0000256" key="5">
    <source>
        <dbReference type="PROSITE-ProRule" id="PRU00108"/>
    </source>
</evidence>
<evidence type="ECO:0000256" key="2">
    <source>
        <dbReference type="ARBA" id="ARBA00023125"/>
    </source>
</evidence>
<feature type="domain" description="Homeobox" evidence="8">
    <location>
        <begin position="4"/>
        <end position="64"/>
    </location>
</feature>
<dbReference type="GO" id="GO:0000981">
    <property type="term" value="F:DNA-binding transcription factor activity, RNA polymerase II-specific"/>
    <property type="evidence" value="ECO:0007669"/>
    <property type="project" value="InterPro"/>
</dbReference>
<dbReference type="SUPFAM" id="SSF46689">
    <property type="entry name" value="Homeodomain-like"/>
    <property type="match status" value="1"/>
</dbReference>
<dbReference type="InterPro" id="IPR009057">
    <property type="entry name" value="Homeodomain-like_sf"/>
</dbReference>
<feature type="compositionally biased region" description="Gly residues" evidence="7">
    <location>
        <begin position="102"/>
        <end position="119"/>
    </location>
</feature>
<dbReference type="AlphaFoldDB" id="A0A8J5X7A1"/>
<dbReference type="InterPro" id="IPR051000">
    <property type="entry name" value="Homeobox_DNA-bind_prot"/>
</dbReference>
<feature type="compositionally biased region" description="Basic and acidic residues" evidence="7">
    <location>
        <begin position="238"/>
        <end position="256"/>
    </location>
</feature>
<reference evidence="9" key="1">
    <citation type="submission" date="2021-05" db="EMBL/GenBank/DDBJ databases">
        <title>The genome of the haptophyte Pavlova lutheri (Diacronema luteri, Pavlovales) - a model for lipid biosynthesis in eukaryotic algae.</title>
        <authorList>
            <person name="Hulatt C.J."/>
            <person name="Posewitz M.C."/>
        </authorList>
    </citation>
    <scope>NUCLEOTIDE SEQUENCE</scope>
    <source>
        <strain evidence="9">NIVA-4/92</strain>
    </source>
</reference>
<evidence type="ECO:0000313" key="10">
    <source>
        <dbReference type="Proteomes" id="UP000751190"/>
    </source>
</evidence>
<evidence type="ECO:0000256" key="7">
    <source>
        <dbReference type="SAM" id="MobiDB-lite"/>
    </source>
</evidence>
<dbReference type="InterPro" id="IPR017970">
    <property type="entry name" value="Homeobox_CS"/>
</dbReference>
<keyword evidence="4 5" id="KW-0539">Nucleus</keyword>
<evidence type="ECO:0000256" key="3">
    <source>
        <dbReference type="ARBA" id="ARBA00023155"/>
    </source>
</evidence>
<dbReference type="CDD" id="cd00086">
    <property type="entry name" value="homeodomain"/>
    <property type="match status" value="1"/>
</dbReference>
<dbReference type="Gene3D" id="1.10.10.60">
    <property type="entry name" value="Homeodomain-like"/>
    <property type="match status" value="1"/>
</dbReference>
<name>A0A8J5X7A1_DIALT</name>
<feature type="DNA-binding region" description="Homeobox" evidence="5">
    <location>
        <begin position="6"/>
        <end position="65"/>
    </location>
</feature>
<feature type="region of interest" description="Disordered" evidence="7">
    <location>
        <begin position="218"/>
        <end position="269"/>
    </location>
</feature>
<dbReference type="GO" id="GO:0005634">
    <property type="term" value="C:nucleus"/>
    <property type="evidence" value="ECO:0007669"/>
    <property type="project" value="UniProtKB-SubCell"/>
</dbReference>
<organism evidence="9 10">
    <name type="scientific">Diacronema lutheri</name>
    <name type="common">Unicellular marine alga</name>
    <name type="synonym">Monochrysis lutheri</name>
    <dbReference type="NCBI Taxonomy" id="2081491"/>
    <lineage>
        <taxon>Eukaryota</taxon>
        <taxon>Haptista</taxon>
        <taxon>Haptophyta</taxon>
        <taxon>Pavlovophyceae</taxon>
        <taxon>Pavlovales</taxon>
        <taxon>Pavlovaceae</taxon>
        <taxon>Diacronema</taxon>
    </lineage>
</organism>
<feature type="region of interest" description="Disordered" evidence="7">
    <location>
        <begin position="367"/>
        <end position="390"/>
    </location>
</feature>
<dbReference type="GO" id="GO:0030154">
    <property type="term" value="P:cell differentiation"/>
    <property type="evidence" value="ECO:0007669"/>
    <property type="project" value="TreeGrafter"/>
</dbReference>
<comment type="subcellular location">
    <subcellularLocation>
        <location evidence="1 5 6">Nucleus</location>
    </subcellularLocation>
</comment>
<gene>
    <name evidence="9" type="ORF">KFE25_004677</name>
</gene>
<evidence type="ECO:0000259" key="8">
    <source>
        <dbReference type="PROSITE" id="PS50071"/>
    </source>
</evidence>
<dbReference type="PROSITE" id="PS50071">
    <property type="entry name" value="HOMEOBOX_2"/>
    <property type="match status" value="1"/>
</dbReference>
<evidence type="ECO:0000256" key="1">
    <source>
        <dbReference type="ARBA" id="ARBA00004123"/>
    </source>
</evidence>
<feature type="region of interest" description="Disordered" evidence="7">
    <location>
        <begin position="97"/>
        <end position="173"/>
    </location>
</feature>
<accession>A0A8J5X7A1</accession>
<dbReference type="InterPro" id="IPR001356">
    <property type="entry name" value="HD"/>
</dbReference>
<dbReference type="Pfam" id="PF00046">
    <property type="entry name" value="Homeodomain"/>
    <property type="match status" value="1"/>
</dbReference>
<proteinExistence type="predicted"/>
<keyword evidence="2 5" id="KW-0238">DNA-binding</keyword>
<dbReference type="OrthoDB" id="6159439at2759"/>
<evidence type="ECO:0000256" key="4">
    <source>
        <dbReference type="ARBA" id="ARBA00023242"/>
    </source>
</evidence>
<dbReference type="SMART" id="SM00389">
    <property type="entry name" value="HOX"/>
    <property type="match status" value="1"/>
</dbReference>
<dbReference type="EMBL" id="JAGTXO010000019">
    <property type="protein sequence ID" value="KAG8462701.1"/>
    <property type="molecule type" value="Genomic_DNA"/>
</dbReference>
<protein>
    <recommendedName>
        <fullName evidence="8">Homeobox domain-containing protein</fullName>
    </recommendedName>
</protein>
<dbReference type="PANTHER" id="PTHR24324">
    <property type="entry name" value="HOMEOBOX PROTEIN HHEX"/>
    <property type="match status" value="1"/>
</dbReference>
<dbReference type="Proteomes" id="UP000751190">
    <property type="component" value="Unassembled WGS sequence"/>
</dbReference>
<evidence type="ECO:0000313" key="9">
    <source>
        <dbReference type="EMBL" id="KAG8462701.1"/>
    </source>
</evidence>
<keyword evidence="10" id="KW-1185">Reference proteome</keyword>
<dbReference type="PROSITE" id="PS00027">
    <property type="entry name" value="HOMEOBOX_1"/>
    <property type="match status" value="1"/>
</dbReference>
<comment type="caution">
    <text evidence="9">The sequence shown here is derived from an EMBL/GenBank/DDBJ whole genome shotgun (WGS) entry which is preliminary data.</text>
</comment>